<gene>
    <name evidence="2" type="ORF">EV670_0350</name>
</gene>
<keyword evidence="1" id="KW-0472">Membrane</keyword>
<evidence type="ECO:0000313" key="2">
    <source>
        <dbReference type="EMBL" id="RZU02327.1"/>
    </source>
</evidence>
<dbReference type="EMBL" id="SHKP01000004">
    <property type="protein sequence ID" value="RZU02327.1"/>
    <property type="molecule type" value="Genomic_DNA"/>
</dbReference>
<keyword evidence="3" id="KW-1185">Reference proteome</keyword>
<name>A0A4Q7VZP3_9BURK</name>
<evidence type="ECO:0008006" key="4">
    <source>
        <dbReference type="Google" id="ProtNLM"/>
    </source>
</evidence>
<proteinExistence type="predicted"/>
<dbReference type="Proteomes" id="UP000293671">
    <property type="component" value="Unassembled WGS sequence"/>
</dbReference>
<protein>
    <recommendedName>
        <fullName evidence="4">DUF4175 domain-containing protein</fullName>
    </recommendedName>
</protein>
<accession>A0A4Q7VZP3</accession>
<feature type="transmembrane region" description="Helical" evidence="1">
    <location>
        <begin position="31"/>
        <end position="49"/>
    </location>
</feature>
<dbReference type="AlphaFoldDB" id="A0A4Q7VZP3"/>
<organism evidence="2 3">
    <name type="scientific">Rivibacter subsaxonicus</name>
    <dbReference type="NCBI Taxonomy" id="457575"/>
    <lineage>
        <taxon>Bacteria</taxon>
        <taxon>Pseudomonadati</taxon>
        <taxon>Pseudomonadota</taxon>
        <taxon>Betaproteobacteria</taxon>
        <taxon>Burkholderiales</taxon>
        <taxon>Rivibacter</taxon>
    </lineage>
</organism>
<comment type="caution">
    <text evidence="2">The sequence shown here is derived from an EMBL/GenBank/DDBJ whole genome shotgun (WGS) entry which is preliminary data.</text>
</comment>
<dbReference type="RefSeq" id="WP_130430098.1">
    <property type="nucleotide sequence ID" value="NZ_SHKP01000004.1"/>
</dbReference>
<evidence type="ECO:0000256" key="1">
    <source>
        <dbReference type="SAM" id="Phobius"/>
    </source>
</evidence>
<keyword evidence="1" id="KW-0812">Transmembrane</keyword>
<evidence type="ECO:0000313" key="3">
    <source>
        <dbReference type="Proteomes" id="UP000293671"/>
    </source>
</evidence>
<keyword evidence="1" id="KW-1133">Transmembrane helix</keyword>
<reference evidence="2 3" key="1">
    <citation type="submission" date="2019-02" db="EMBL/GenBank/DDBJ databases">
        <title>Genomic Encyclopedia of Type Strains, Phase IV (KMG-IV): sequencing the most valuable type-strain genomes for metagenomic binning, comparative biology and taxonomic classification.</title>
        <authorList>
            <person name="Goeker M."/>
        </authorList>
    </citation>
    <scope>NUCLEOTIDE SEQUENCE [LARGE SCALE GENOMIC DNA]</scope>
    <source>
        <strain evidence="2 3">DSM 19570</strain>
    </source>
</reference>
<sequence length="68" mass="7351">MKRLWFWPALVAVVTAAGLLAGLVSDGLGDLIAWLCLALPLALIAWHISRGRPSTSNRSSISLQRELP</sequence>